<dbReference type="SUPFAM" id="SSF46785">
    <property type="entry name" value="Winged helix' DNA-binding domain"/>
    <property type="match status" value="1"/>
</dbReference>
<dbReference type="GO" id="GO:0003700">
    <property type="term" value="F:DNA-binding transcription factor activity"/>
    <property type="evidence" value="ECO:0007669"/>
    <property type="project" value="InterPro"/>
</dbReference>
<dbReference type="InterPro" id="IPR011711">
    <property type="entry name" value="GntR_C"/>
</dbReference>
<protein>
    <submittedName>
        <fullName evidence="5">Transcriptional regulator, GntR family</fullName>
    </submittedName>
</protein>
<keyword evidence="3" id="KW-0804">Transcription</keyword>
<evidence type="ECO:0000259" key="4">
    <source>
        <dbReference type="PROSITE" id="PS50949"/>
    </source>
</evidence>
<dbReference type="GO" id="GO:0003677">
    <property type="term" value="F:DNA binding"/>
    <property type="evidence" value="ECO:0007669"/>
    <property type="project" value="UniProtKB-KW"/>
</dbReference>
<keyword evidence="6" id="KW-1185">Reference proteome</keyword>
<evidence type="ECO:0000256" key="1">
    <source>
        <dbReference type="ARBA" id="ARBA00023015"/>
    </source>
</evidence>
<dbReference type="PROSITE" id="PS50949">
    <property type="entry name" value="HTH_GNTR"/>
    <property type="match status" value="1"/>
</dbReference>
<dbReference type="PRINTS" id="PR00035">
    <property type="entry name" value="HTHGNTR"/>
</dbReference>
<dbReference type="AlphaFoldDB" id="A0A1M4Y4I5"/>
<proteinExistence type="predicted"/>
<dbReference type="InterPro" id="IPR036388">
    <property type="entry name" value="WH-like_DNA-bd_sf"/>
</dbReference>
<dbReference type="PANTHER" id="PTHR43537:SF24">
    <property type="entry name" value="GLUCONATE OPERON TRANSCRIPTIONAL REPRESSOR"/>
    <property type="match status" value="1"/>
</dbReference>
<dbReference type="InterPro" id="IPR036390">
    <property type="entry name" value="WH_DNA-bd_sf"/>
</dbReference>
<dbReference type="EMBL" id="FQTY01000015">
    <property type="protein sequence ID" value="SHF00618.1"/>
    <property type="molecule type" value="Genomic_DNA"/>
</dbReference>
<accession>A0A1M4Y4I5</accession>
<evidence type="ECO:0000256" key="3">
    <source>
        <dbReference type="ARBA" id="ARBA00023163"/>
    </source>
</evidence>
<gene>
    <name evidence="5" type="ORF">SAMN02745784_02506</name>
</gene>
<dbReference type="SMART" id="SM00345">
    <property type="entry name" value="HTH_GNTR"/>
    <property type="match status" value="1"/>
</dbReference>
<dbReference type="STRING" id="1123404.SAMN02745784_02506"/>
<keyword evidence="1" id="KW-0805">Transcription regulation</keyword>
<feature type="domain" description="HTH gntR-type" evidence="4">
    <location>
        <begin position="8"/>
        <end position="75"/>
    </location>
</feature>
<dbReference type="RefSeq" id="WP_159429196.1">
    <property type="nucleotide sequence ID" value="NZ_FQTY01000015.1"/>
</dbReference>
<evidence type="ECO:0000313" key="5">
    <source>
        <dbReference type="EMBL" id="SHF00618.1"/>
    </source>
</evidence>
<dbReference type="InterPro" id="IPR000524">
    <property type="entry name" value="Tscrpt_reg_HTH_GntR"/>
</dbReference>
<dbReference type="Proteomes" id="UP000184114">
    <property type="component" value="Unassembled WGS sequence"/>
</dbReference>
<evidence type="ECO:0000256" key="2">
    <source>
        <dbReference type="ARBA" id="ARBA00023125"/>
    </source>
</evidence>
<dbReference type="Gene3D" id="1.20.120.530">
    <property type="entry name" value="GntR ligand-binding domain-like"/>
    <property type="match status" value="1"/>
</dbReference>
<dbReference type="SUPFAM" id="SSF48008">
    <property type="entry name" value="GntR ligand-binding domain-like"/>
    <property type="match status" value="1"/>
</dbReference>
<dbReference type="Gene3D" id="1.10.10.10">
    <property type="entry name" value="Winged helix-like DNA-binding domain superfamily/Winged helix DNA-binding domain"/>
    <property type="match status" value="1"/>
</dbReference>
<keyword evidence="2" id="KW-0238">DNA-binding</keyword>
<evidence type="ECO:0000313" key="6">
    <source>
        <dbReference type="Proteomes" id="UP000184114"/>
    </source>
</evidence>
<reference evidence="6" key="1">
    <citation type="submission" date="2016-11" db="EMBL/GenBank/DDBJ databases">
        <authorList>
            <person name="Varghese N."/>
            <person name="Submissions S."/>
        </authorList>
    </citation>
    <scope>NUCLEOTIDE SEQUENCE [LARGE SCALE GENOMIC DNA]</scope>
    <source>
        <strain evidence="6">DSM 18095</strain>
    </source>
</reference>
<name>A0A1M4Y4I5_9FIRM</name>
<organism evidence="5 6">
    <name type="scientific">Tissierella praeacuta DSM 18095</name>
    <dbReference type="NCBI Taxonomy" id="1123404"/>
    <lineage>
        <taxon>Bacteria</taxon>
        <taxon>Bacillati</taxon>
        <taxon>Bacillota</taxon>
        <taxon>Tissierellia</taxon>
        <taxon>Tissierellales</taxon>
        <taxon>Tissierellaceae</taxon>
        <taxon>Tissierella</taxon>
    </lineage>
</organism>
<dbReference type="PANTHER" id="PTHR43537">
    <property type="entry name" value="TRANSCRIPTIONAL REGULATOR, GNTR FAMILY"/>
    <property type="match status" value="1"/>
</dbReference>
<sequence length="225" mass="26163">MSTIKLKKPISEEVYGKLKLNILKNQLKPGERLVESDIAKKLKVSRTPVREALKQLEQDGLVTYFPRKGSIVSEISIRDALELYEVREYLEGLMIRLICTNIRRSDVKLLEEIVQDMENSIKAENYDNLFSLHAKWTETIIDLTTNKQLKNQMIVLNENLGRLRKISLYNFNHTIAAYDETRDILEAIISGDEDESERLARLHVRNAKQRFMANVMDREDEGNKI</sequence>
<dbReference type="CDD" id="cd07377">
    <property type="entry name" value="WHTH_GntR"/>
    <property type="match status" value="1"/>
</dbReference>
<dbReference type="Pfam" id="PF07729">
    <property type="entry name" value="FCD"/>
    <property type="match status" value="1"/>
</dbReference>
<dbReference type="Pfam" id="PF00392">
    <property type="entry name" value="GntR"/>
    <property type="match status" value="1"/>
</dbReference>
<dbReference type="GeneID" id="90993617"/>
<dbReference type="SMART" id="SM00895">
    <property type="entry name" value="FCD"/>
    <property type="match status" value="1"/>
</dbReference>
<dbReference type="InterPro" id="IPR008920">
    <property type="entry name" value="TF_FadR/GntR_C"/>
</dbReference>